<sequence>MGKVAGTNSSGTSKDSFSGDGSTTAFTMSSSVHLVTDVEVFVDNVQQEPTIAYTLSGTTLTFTEAPDNGTNNIYVIHRSGNNDAMTIKSGISPTLGSPTVTGTLTVSAGTLTVSGSGSKVNFSNLPTSDPEVAGQLWNSSTTVKVSAG</sequence>
<dbReference type="EMBL" id="UINC01029906">
    <property type="protein sequence ID" value="SVB13434.1"/>
    <property type="molecule type" value="Genomic_DNA"/>
</dbReference>
<evidence type="ECO:0000256" key="1">
    <source>
        <dbReference type="SAM" id="MobiDB-lite"/>
    </source>
</evidence>
<gene>
    <name evidence="2" type="ORF">METZ01_LOCUS166288</name>
</gene>
<accession>A0A382BID7</accession>
<name>A0A382BID7_9ZZZZ</name>
<evidence type="ECO:0000313" key="2">
    <source>
        <dbReference type="EMBL" id="SVB13434.1"/>
    </source>
</evidence>
<proteinExistence type="predicted"/>
<reference evidence="2" key="1">
    <citation type="submission" date="2018-05" db="EMBL/GenBank/DDBJ databases">
        <authorList>
            <person name="Lanie J.A."/>
            <person name="Ng W.-L."/>
            <person name="Kazmierczak K.M."/>
            <person name="Andrzejewski T.M."/>
            <person name="Davidsen T.M."/>
            <person name="Wayne K.J."/>
            <person name="Tettelin H."/>
            <person name="Glass J.I."/>
            <person name="Rusch D."/>
            <person name="Podicherti R."/>
            <person name="Tsui H.-C.T."/>
            <person name="Winkler M.E."/>
        </authorList>
    </citation>
    <scope>NUCLEOTIDE SEQUENCE</scope>
</reference>
<organism evidence="2">
    <name type="scientific">marine metagenome</name>
    <dbReference type="NCBI Taxonomy" id="408172"/>
    <lineage>
        <taxon>unclassified sequences</taxon>
        <taxon>metagenomes</taxon>
        <taxon>ecological metagenomes</taxon>
    </lineage>
</organism>
<feature type="region of interest" description="Disordered" evidence="1">
    <location>
        <begin position="1"/>
        <end position="20"/>
    </location>
</feature>
<dbReference type="AlphaFoldDB" id="A0A382BID7"/>
<protein>
    <submittedName>
        <fullName evidence="2">Uncharacterized protein</fullName>
    </submittedName>
</protein>